<dbReference type="EMBL" id="OU594943">
    <property type="protein sequence ID" value="CAG9285127.1"/>
    <property type="molecule type" value="Genomic_DNA"/>
</dbReference>
<feature type="transmembrane region" description="Helical" evidence="8">
    <location>
        <begin position="493"/>
        <end position="516"/>
    </location>
</feature>
<dbReference type="InterPro" id="IPR050495">
    <property type="entry name" value="ATG22/LtaA_families"/>
</dbReference>
<comment type="similarity">
    <text evidence="2">Belongs to the ATG22 family.</text>
</comment>
<feature type="transmembrane region" description="Helical" evidence="8">
    <location>
        <begin position="335"/>
        <end position="361"/>
    </location>
</feature>
<feature type="transmembrane region" description="Helical" evidence="8">
    <location>
        <begin position="403"/>
        <end position="420"/>
    </location>
</feature>
<evidence type="ECO:0000256" key="3">
    <source>
        <dbReference type="ARBA" id="ARBA00022448"/>
    </source>
</evidence>
<keyword evidence="5 8" id="KW-1133">Transmembrane helix</keyword>
<evidence type="ECO:0000256" key="2">
    <source>
        <dbReference type="ARBA" id="ARBA00006978"/>
    </source>
</evidence>
<sequence length="563" mass="61547">MSTASDDAAEKAAGSNVEDGSLSLASHHFGNETEMPKIEEGQLRRAQSISEAVENNDDKLCNAPWFLKFIEYPFHVKDPTRDVYLPEAAGWAMDSAGRGPLNQVGSYVGQAILRLATQDAGCLNPRTCTNTVYGLKPSSLLTATTSIVGVVAAFLMPIVGAVVDHTTHRRLLGLVSGMAAVVLAGIQISVNANNWFFILCVDGALSFSLLVHTTAVFAYLPDLSLDENVLSHYTSHFNIRQYSVQVVYLGLVIITGEVRNLPSQAIATSVQTAKDAAGISFGVAALFIGYAWIFLFRPRPALSKVPEGQTLLTTGFVQVHRTGKKIWKDYWALKWFMFSLLWSPEAGAGVIQSIAVTFLTVVMKFTGLDLAKAMLVLMVGNICGSLFSKWVCQKINPLNSYRCGLMSLAVSIFVSAWTLNGPERRGAVFGFTFFWGVSMGWVYPSQRVLLCTLIPKGQETEMMGLFVFTGQILGWLPPLIFTLMNENGADIRWGFGLVTFFCGFAAICTLPMGNYYEAVAWAARQSEEKLGEVLVNAQSRSEKLHESAQSIESQDCATEKIEK</sequence>
<evidence type="ECO:0000256" key="7">
    <source>
        <dbReference type="SAM" id="MobiDB-lite"/>
    </source>
</evidence>
<evidence type="ECO:0000256" key="6">
    <source>
        <dbReference type="ARBA" id="ARBA00023136"/>
    </source>
</evidence>
<feature type="transmembrane region" description="Helical" evidence="8">
    <location>
        <begin position="239"/>
        <end position="256"/>
    </location>
</feature>
<feature type="region of interest" description="Disordered" evidence="7">
    <location>
        <begin position="1"/>
        <end position="23"/>
    </location>
</feature>
<keyword evidence="6 8" id="KW-0472">Membrane</keyword>
<feature type="compositionally biased region" description="Polar residues" evidence="7">
    <location>
        <begin position="547"/>
        <end position="556"/>
    </location>
</feature>
<dbReference type="PANTHER" id="PTHR23519:SF1">
    <property type="entry name" value="AUTOPHAGY-RELATED PROTEIN 22"/>
    <property type="match status" value="1"/>
</dbReference>
<keyword evidence="4 8" id="KW-0812">Transmembrane</keyword>
<dbReference type="InterPro" id="IPR036259">
    <property type="entry name" value="MFS_trans_sf"/>
</dbReference>
<gene>
    <name evidence="9" type="ORF">PTTT1_LOCUS28038</name>
</gene>
<organism evidence="9">
    <name type="scientific">Phaeodactylum tricornutum</name>
    <name type="common">Diatom</name>
    <dbReference type="NCBI Taxonomy" id="2850"/>
    <lineage>
        <taxon>Eukaryota</taxon>
        <taxon>Sar</taxon>
        <taxon>Stramenopiles</taxon>
        <taxon>Ochrophyta</taxon>
        <taxon>Bacillariophyta</taxon>
        <taxon>Bacillariophyceae</taxon>
        <taxon>Bacillariophycidae</taxon>
        <taxon>Naviculales</taxon>
        <taxon>Phaeodactylaceae</taxon>
        <taxon>Phaeodactylum</taxon>
    </lineage>
</organism>
<dbReference type="Pfam" id="PF11700">
    <property type="entry name" value="ATG22"/>
    <property type="match status" value="1"/>
</dbReference>
<protein>
    <recommendedName>
        <fullName evidence="10">Autophagy-related protein</fullName>
    </recommendedName>
</protein>
<keyword evidence="3" id="KW-0813">Transport</keyword>
<reference evidence="9" key="1">
    <citation type="submission" date="2022-02" db="EMBL/GenBank/DDBJ databases">
        <authorList>
            <person name="Giguere J D."/>
        </authorList>
    </citation>
    <scope>NUCLEOTIDE SEQUENCE</scope>
    <source>
        <strain evidence="9">CCAP 1055/1</strain>
    </source>
</reference>
<evidence type="ECO:0000256" key="8">
    <source>
        <dbReference type="SAM" id="Phobius"/>
    </source>
</evidence>
<evidence type="ECO:0000256" key="4">
    <source>
        <dbReference type="ARBA" id="ARBA00022692"/>
    </source>
</evidence>
<feature type="transmembrane region" description="Helical" evidence="8">
    <location>
        <begin position="171"/>
        <end position="190"/>
    </location>
</feature>
<dbReference type="SUPFAM" id="SSF103473">
    <property type="entry name" value="MFS general substrate transporter"/>
    <property type="match status" value="1"/>
</dbReference>
<feature type="transmembrane region" description="Helical" evidence="8">
    <location>
        <begin position="426"/>
        <end position="443"/>
    </location>
</feature>
<comment type="subcellular location">
    <subcellularLocation>
        <location evidence="1">Endomembrane system</location>
        <topology evidence="1">Multi-pass membrane protein</topology>
    </subcellularLocation>
</comment>
<name>A0A8J9SNZ9_PHATR</name>
<dbReference type="Gene3D" id="1.20.1250.20">
    <property type="entry name" value="MFS general substrate transporter like domains"/>
    <property type="match status" value="1"/>
</dbReference>
<accession>A0A8J9SNZ9</accession>
<feature type="region of interest" description="Disordered" evidence="7">
    <location>
        <begin position="542"/>
        <end position="563"/>
    </location>
</feature>
<feature type="transmembrane region" description="Helical" evidence="8">
    <location>
        <begin position="140"/>
        <end position="159"/>
    </location>
</feature>
<dbReference type="PANTHER" id="PTHR23519">
    <property type="entry name" value="AUTOPHAGY-RELATED PROTEIN 22"/>
    <property type="match status" value="1"/>
</dbReference>
<feature type="transmembrane region" description="Helical" evidence="8">
    <location>
        <begin position="196"/>
        <end position="219"/>
    </location>
</feature>
<dbReference type="InterPro" id="IPR024671">
    <property type="entry name" value="Atg22-like"/>
</dbReference>
<proteinExistence type="inferred from homology"/>
<dbReference type="GO" id="GO:0012505">
    <property type="term" value="C:endomembrane system"/>
    <property type="evidence" value="ECO:0007669"/>
    <property type="project" value="UniProtKB-SubCell"/>
</dbReference>
<evidence type="ECO:0008006" key="10">
    <source>
        <dbReference type="Google" id="ProtNLM"/>
    </source>
</evidence>
<feature type="transmembrane region" description="Helical" evidence="8">
    <location>
        <begin position="463"/>
        <end position="481"/>
    </location>
</feature>
<dbReference type="Proteomes" id="UP000836788">
    <property type="component" value="Chromosome 2"/>
</dbReference>
<feature type="transmembrane region" description="Helical" evidence="8">
    <location>
        <begin position="276"/>
        <end position="296"/>
    </location>
</feature>
<dbReference type="AlphaFoldDB" id="A0A8J9SNZ9"/>
<evidence type="ECO:0000256" key="1">
    <source>
        <dbReference type="ARBA" id="ARBA00004127"/>
    </source>
</evidence>
<evidence type="ECO:0000256" key="5">
    <source>
        <dbReference type="ARBA" id="ARBA00022989"/>
    </source>
</evidence>
<evidence type="ECO:0000313" key="9">
    <source>
        <dbReference type="EMBL" id="CAG9285127.1"/>
    </source>
</evidence>